<name>A0ABS1LXT2_9LACO</name>
<sequence>MSKLILKRLYHYTSVDSLLMILKNETLRFNNLTTMDDPEEAKSQDSYNAGRWVFTSSWTTLRDNKKMFQKYGLSGNGVCVSLPEYPFYTTLGNPFQRNKQFMNSAFVDPFDFTKGIETYIEKYNFVFYPSKVEQIDVKYTGDESLLYPQISNRTINGMSYFDDQLGIYKDLKWEYQNEIRYRLRPTMMNNLHWPQNEQDFNQMMIDTIYTKISEDCPISYIDIPIKLRNIGIIFGSKLNDNKKVEIKSMAEKYCPNPIFLTSNISW</sequence>
<accession>A0ABS1LXT2</accession>
<reference evidence="1 2" key="1">
    <citation type="journal article" date="2021" name="Microorganisms">
        <title>Dual Inhibition of Salmonella enterica and Clostridium perfringens by New Probiotic Candidates Isolated from Chicken Intestinal Mucosa.</title>
        <authorList>
            <person name="Lone A."/>
            <person name="Mottawea W."/>
            <person name="Ait Chait Y."/>
            <person name="Hammami R."/>
        </authorList>
    </citation>
    <scope>NUCLEOTIDE SEQUENCE [LARGE SCALE GENOMIC DNA]</scope>
    <source>
        <strain evidence="1 2">A12</strain>
    </source>
</reference>
<protein>
    <submittedName>
        <fullName evidence="1">DUF2971 domain-containing protein</fullName>
    </submittedName>
</protein>
<dbReference type="RefSeq" id="WP_202018711.1">
    <property type="nucleotide sequence ID" value="NZ_JAEHNR010000127.1"/>
</dbReference>
<proteinExistence type="predicted"/>
<organism evidence="1 2">
    <name type="scientific">Lactobacillus kitasatonis</name>
    <dbReference type="NCBI Taxonomy" id="237446"/>
    <lineage>
        <taxon>Bacteria</taxon>
        <taxon>Bacillati</taxon>
        <taxon>Bacillota</taxon>
        <taxon>Bacilli</taxon>
        <taxon>Lactobacillales</taxon>
        <taxon>Lactobacillaceae</taxon>
        <taxon>Lactobacillus</taxon>
    </lineage>
</organism>
<dbReference type="Proteomes" id="UP000640912">
    <property type="component" value="Unassembled WGS sequence"/>
</dbReference>
<keyword evidence="2" id="KW-1185">Reference proteome</keyword>
<gene>
    <name evidence="1" type="ORF">JEM47_09965</name>
</gene>
<evidence type="ECO:0000313" key="2">
    <source>
        <dbReference type="Proteomes" id="UP000640912"/>
    </source>
</evidence>
<evidence type="ECO:0000313" key="1">
    <source>
        <dbReference type="EMBL" id="MBL1072745.1"/>
    </source>
</evidence>
<comment type="caution">
    <text evidence="1">The sequence shown here is derived from an EMBL/GenBank/DDBJ whole genome shotgun (WGS) entry which is preliminary data.</text>
</comment>
<dbReference type="EMBL" id="JAEHNR010000127">
    <property type="protein sequence ID" value="MBL1072745.1"/>
    <property type="molecule type" value="Genomic_DNA"/>
</dbReference>